<feature type="region of interest" description="Disordered" evidence="5">
    <location>
        <begin position="92"/>
        <end position="166"/>
    </location>
</feature>
<dbReference type="EMBL" id="JAZDUA010000006">
    <property type="protein sequence ID" value="KAK7873990.1"/>
    <property type="molecule type" value="Genomic_DNA"/>
</dbReference>
<dbReference type="Pfam" id="PF00379">
    <property type="entry name" value="Chitin_bind_4"/>
    <property type="match status" value="1"/>
</dbReference>
<feature type="compositionally biased region" description="Gly residues" evidence="5">
    <location>
        <begin position="114"/>
        <end position="149"/>
    </location>
</feature>
<evidence type="ECO:0000313" key="6">
    <source>
        <dbReference type="EMBL" id="KAK7873990.1"/>
    </source>
</evidence>
<dbReference type="GO" id="GO:0005615">
    <property type="term" value="C:extracellular space"/>
    <property type="evidence" value="ECO:0007669"/>
    <property type="project" value="TreeGrafter"/>
</dbReference>
<sequence length="318" mass="30975">MWTYAPAFPRPCFGKQEDSSAAEPLRLPHAGRAAARAQGDGWGGGERARTMRVGFAKEFGTSAPSGRCFQKPSLLLVAALMALQSVRADVGAPPYPPPGGPGGFNPGGSYTAPGGPGSFGGGPGGPGGPSGPGGFGGPGGPARPGGPGGHFADDAGGPPQPYNFKYDVQDAASGQDFGHQESGDGSGNVDGKYYVLLPDGRKQIVTYHADANGYVANVQYEGEAQFPSAGPGGPGGPGGRPGGFGPGGPSGPGGPGGPSGPGGPGGPGGYPGQRPSNSYGPPGRPGGAFADQPSGGFPGGAPGGSGPANEYLPPRFRK</sequence>
<dbReference type="GO" id="GO:0042302">
    <property type="term" value="F:structural constituent of cuticle"/>
    <property type="evidence" value="ECO:0007669"/>
    <property type="project" value="UniProtKB-UniRule"/>
</dbReference>
<dbReference type="PANTHER" id="PTHR12236">
    <property type="entry name" value="STRUCTURAL CONTITUENT OF CUTICLE"/>
    <property type="match status" value="1"/>
</dbReference>
<feature type="region of interest" description="Disordered" evidence="5">
    <location>
        <begin position="225"/>
        <end position="318"/>
    </location>
</feature>
<dbReference type="Proteomes" id="UP001378592">
    <property type="component" value="Unassembled WGS sequence"/>
</dbReference>
<reference evidence="6 7" key="1">
    <citation type="submission" date="2024-03" db="EMBL/GenBank/DDBJ databases">
        <title>The genome assembly and annotation of the cricket Gryllus longicercus Weissman &amp; Gray.</title>
        <authorList>
            <person name="Szrajer S."/>
            <person name="Gray D."/>
            <person name="Ylla G."/>
        </authorList>
    </citation>
    <scope>NUCLEOTIDE SEQUENCE [LARGE SCALE GENOMIC DNA]</scope>
    <source>
        <strain evidence="6">DAG 2021-001</strain>
        <tissue evidence="6">Whole body minus gut</tissue>
    </source>
</reference>
<evidence type="ECO:0000256" key="5">
    <source>
        <dbReference type="SAM" id="MobiDB-lite"/>
    </source>
</evidence>
<evidence type="ECO:0000313" key="7">
    <source>
        <dbReference type="Proteomes" id="UP001378592"/>
    </source>
</evidence>
<comment type="caution">
    <text evidence="6">The sequence shown here is derived from an EMBL/GenBank/DDBJ whole genome shotgun (WGS) entry which is preliminary data.</text>
</comment>
<feature type="compositionally biased region" description="Gly residues" evidence="5">
    <location>
        <begin position="296"/>
        <end position="306"/>
    </location>
</feature>
<dbReference type="InterPro" id="IPR031311">
    <property type="entry name" value="CHIT_BIND_RR_consensus"/>
</dbReference>
<gene>
    <name evidence="6" type="ORF">R5R35_013402</name>
</gene>
<organism evidence="6 7">
    <name type="scientific">Gryllus longicercus</name>
    <dbReference type="NCBI Taxonomy" id="2509291"/>
    <lineage>
        <taxon>Eukaryota</taxon>
        <taxon>Metazoa</taxon>
        <taxon>Ecdysozoa</taxon>
        <taxon>Arthropoda</taxon>
        <taxon>Hexapoda</taxon>
        <taxon>Insecta</taxon>
        <taxon>Pterygota</taxon>
        <taxon>Neoptera</taxon>
        <taxon>Polyneoptera</taxon>
        <taxon>Orthoptera</taxon>
        <taxon>Ensifera</taxon>
        <taxon>Gryllidea</taxon>
        <taxon>Grylloidea</taxon>
        <taxon>Gryllidae</taxon>
        <taxon>Gryllinae</taxon>
        <taxon>Gryllus</taxon>
    </lineage>
</organism>
<dbReference type="AlphaFoldDB" id="A0AAN9ZIH2"/>
<evidence type="ECO:0000256" key="4">
    <source>
        <dbReference type="PROSITE-ProRule" id="PRU00497"/>
    </source>
</evidence>
<dbReference type="GO" id="GO:0031012">
    <property type="term" value="C:extracellular matrix"/>
    <property type="evidence" value="ECO:0007669"/>
    <property type="project" value="TreeGrafter"/>
</dbReference>
<evidence type="ECO:0000256" key="3">
    <source>
        <dbReference type="ARBA" id="ARBA00037307"/>
    </source>
</evidence>
<accession>A0AAN9ZIH2</accession>
<comment type="function">
    <text evidence="3">Component of the cuticle of migratory locust which contains more than 100 different structural proteins.</text>
</comment>
<dbReference type="PANTHER" id="PTHR12236:SF98">
    <property type="entry name" value="CUTICULAR PROTEIN 56F"/>
    <property type="match status" value="1"/>
</dbReference>
<dbReference type="InterPro" id="IPR000618">
    <property type="entry name" value="Insect_cuticle"/>
</dbReference>
<keyword evidence="1 4" id="KW-0193">Cuticle</keyword>
<evidence type="ECO:0000256" key="1">
    <source>
        <dbReference type="ARBA" id="ARBA00022460"/>
    </source>
</evidence>
<evidence type="ECO:0000256" key="2">
    <source>
        <dbReference type="ARBA" id="ARBA00022737"/>
    </source>
</evidence>
<name>A0AAN9ZIH2_9ORTH</name>
<keyword evidence="2" id="KW-0677">Repeat</keyword>
<dbReference type="InterPro" id="IPR051217">
    <property type="entry name" value="Insect_Cuticle_Struc_Prot"/>
</dbReference>
<keyword evidence="7" id="KW-1185">Reference proteome</keyword>
<protein>
    <recommendedName>
        <fullName evidence="8">Cuticular protein</fullName>
    </recommendedName>
</protein>
<evidence type="ECO:0008006" key="8">
    <source>
        <dbReference type="Google" id="ProtNLM"/>
    </source>
</evidence>
<feature type="compositionally biased region" description="Gly residues" evidence="5">
    <location>
        <begin position="230"/>
        <end position="271"/>
    </location>
</feature>
<dbReference type="PROSITE" id="PS00233">
    <property type="entry name" value="CHIT_BIND_RR_1"/>
    <property type="match status" value="1"/>
</dbReference>
<dbReference type="PROSITE" id="PS51155">
    <property type="entry name" value="CHIT_BIND_RR_2"/>
    <property type="match status" value="1"/>
</dbReference>
<proteinExistence type="predicted"/>